<accession>A0AAD5Y3Y4</accession>
<keyword evidence="3" id="KW-1185">Reference proteome</keyword>
<dbReference type="EMBL" id="JADGJW010000012">
    <property type="protein sequence ID" value="KAJ3227690.1"/>
    <property type="molecule type" value="Genomic_DNA"/>
</dbReference>
<sequence length="142" mass="16272">MSNLYLSFLIVWIPCTILRIWDGVTVVKPPEMLLTLVVVFTPLGGFFLSMIYFYPQLFIRKQKSIEQETETERCNVSDAVGVIGDTFLKRNNNSNIKKYTDQSYVNNNLEMFDFNPSSNFDSKSVSDNSLYSFESGPSYTLS</sequence>
<keyword evidence="1" id="KW-0812">Transmembrane</keyword>
<keyword evidence="1" id="KW-0472">Membrane</keyword>
<protein>
    <submittedName>
        <fullName evidence="2">Uncharacterized protein</fullName>
    </submittedName>
</protein>
<gene>
    <name evidence="2" type="ORF">HK099_000795</name>
</gene>
<comment type="caution">
    <text evidence="2">The sequence shown here is derived from an EMBL/GenBank/DDBJ whole genome shotgun (WGS) entry which is preliminary data.</text>
</comment>
<evidence type="ECO:0000313" key="2">
    <source>
        <dbReference type="EMBL" id="KAJ3227690.1"/>
    </source>
</evidence>
<evidence type="ECO:0000313" key="3">
    <source>
        <dbReference type="Proteomes" id="UP001211065"/>
    </source>
</evidence>
<feature type="transmembrane region" description="Helical" evidence="1">
    <location>
        <begin position="5"/>
        <end position="21"/>
    </location>
</feature>
<dbReference type="AlphaFoldDB" id="A0AAD5Y3Y4"/>
<organism evidence="2 3">
    <name type="scientific">Clydaea vesicula</name>
    <dbReference type="NCBI Taxonomy" id="447962"/>
    <lineage>
        <taxon>Eukaryota</taxon>
        <taxon>Fungi</taxon>
        <taxon>Fungi incertae sedis</taxon>
        <taxon>Chytridiomycota</taxon>
        <taxon>Chytridiomycota incertae sedis</taxon>
        <taxon>Chytridiomycetes</taxon>
        <taxon>Lobulomycetales</taxon>
        <taxon>Lobulomycetaceae</taxon>
        <taxon>Clydaea</taxon>
    </lineage>
</organism>
<feature type="transmembrane region" description="Helical" evidence="1">
    <location>
        <begin position="33"/>
        <end position="54"/>
    </location>
</feature>
<proteinExistence type="predicted"/>
<reference evidence="2" key="1">
    <citation type="submission" date="2020-05" db="EMBL/GenBank/DDBJ databases">
        <title>Phylogenomic resolution of chytrid fungi.</title>
        <authorList>
            <person name="Stajich J.E."/>
            <person name="Amses K."/>
            <person name="Simmons R."/>
            <person name="Seto K."/>
            <person name="Myers J."/>
            <person name="Bonds A."/>
            <person name="Quandt C.A."/>
            <person name="Barry K."/>
            <person name="Liu P."/>
            <person name="Grigoriev I."/>
            <person name="Longcore J.E."/>
            <person name="James T.Y."/>
        </authorList>
    </citation>
    <scope>NUCLEOTIDE SEQUENCE</scope>
    <source>
        <strain evidence="2">JEL0476</strain>
    </source>
</reference>
<dbReference type="Proteomes" id="UP001211065">
    <property type="component" value="Unassembled WGS sequence"/>
</dbReference>
<evidence type="ECO:0000256" key="1">
    <source>
        <dbReference type="SAM" id="Phobius"/>
    </source>
</evidence>
<keyword evidence="1" id="KW-1133">Transmembrane helix</keyword>
<name>A0AAD5Y3Y4_9FUNG</name>